<dbReference type="PANTHER" id="PTHR37820:SF1">
    <property type="entry name" value="CELL DIVISION PROTEIN FTSQ"/>
    <property type="match status" value="1"/>
</dbReference>
<dbReference type="AlphaFoldDB" id="A0A3D8P2Y2"/>
<name>A0A3D8P2Y2_9THEO</name>
<dbReference type="InterPro" id="IPR050487">
    <property type="entry name" value="FtsQ_DivIB"/>
</dbReference>
<evidence type="ECO:0000256" key="7">
    <source>
        <dbReference type="ARBA" id="ARBA00023306"/>
    </source>
</evidence>
<feature type="region of interest" description="Disordered" evidence="8">
    <location>
        <begin position="243"/>
        <end position="285"/>
    </location>
</feature>
<dbReference type="GO" id="GO:0051301">
    <property type="term" value="P:cell division"/>
    <property type="evidence" value="ECO:0007669"/>
    <property type="project" value="UniProtKB-KW"/>
</dbReference>
<evidence type="ECO:0000256" key="4">
    <source>
        <dbReference type="ARBA" id="ARBA00022692"/>
    </source>
</evidence>
<keyword evidence="5" id="KW-1133">Transmembrane helix</keyword>
<dbReference type="RefSeq" id="WP_115792748.1">
    <property type="nucleotide sequence ID" value="NZ_QSLN01000008.1"/>
</dbReference>
<evidence type="ECO:0000256" key="1">
    <source>
        <dbReference type="ARBA" id="ARBA00004370"/>
    </source>
</evidence>
<keyword evidence="2" id="KW-1003">Cell membrane</keyword>
<evidence type="ECO:0000256" key="2">
    <source>
        <dbReference type="ARBA" id="ARBA00022475"/>
    </source>
</evidence>
<sequence>MLSVSSRARKRRYGWWERISLLLLLLAGIYLLLSSSLFSIKEVRVAGNKNVTAKEILEAAQLRQGENIFKVNLGEVARRVAALPQIAEARVKRLLPHTVLIEVKEREPVALVPGKDGFYGVDLTGHCLGRYSVNLPFPVLTGVGEAPPPGKQISSSGFFLSRELLAALKQAGLLGKIGEIHVNVPDRTIEAYTIEGVKIYLGAPTEVREKVDILARLLPMLKAGEVEYADLQVVNRPVVRFKGGDRQSAHTSPKPTLGRLDPGANRGCADALGAGNSPYGSHPAH</sequence>
<keyword evidence="6" id="KW-0472">Membrane</keyword>
<protein>
    <recommendedName>
        <fullName evidence="9">POTRA domain-containing protein</fullName>
    </recommendedName>
</protein>
<dbReference type="Gene3D" id="3.10.20.310">
    <property type="entry name" value="membrane protein fhac"/>
    <property type="match status" value="1"/>
</dbReference>
<dbReference type="EMBL" id="QSLN01000008">
    <property type="protein sequence ID" value="RDV82907.1"/>
    <property type="molecule type" value="Genomic_DNA"/>
</dbReference>
<reference evidence="10 11" key="1">
    <citation type="submission" date="2018-08" db="EMBL/GenBank/DDBJ databases">
        <title>Form III RuBisCO-mediated autotrophy in Thermodesulfobium bacteria.</title>
        <authorList>
            <person name="Toshchakov S.V."/>
            <person name="Kublanov I.V."/>
            <person name="Frolov E."/>
            <person name="Bonch-Osmolovskaya E.A."/>
            <person name="Tourova T.P."/>
            <person name="Chernych N.A."/>
            <person name="Lebedinsky A.V."/>
        </authorList>
    </citation>
    <scope>NUCLEOTIDE SEQUENCE [LARGE SCALE GENOMIC DNA]</scope>
    <source>
        <strain evidence="10 11">SR</strain>
    </source>
</reference>
<dbReference type="Pfam" id="PF03799">
    <property type="entry name" value="FtsQ_DivIB_C"/>
    <property type="match status" value="1"/>
</dbReference>
<keyword evidence="11" id="KW-1185">Reference proteome</keyword>
<evidence type="ECO:0000313" key="11">
    <source>
        <dbReference type="Proteomes" id="UP000256329"/>
    </source>
</evidence>
<dbReference type="InterPro" id="IPR034746">
    <property type="entry name" value="POTRA"/>
</dbReference>
<evidence type="ECO:0000313" key="10">
    <source>
        <dbReference type="EMBL" id="RDV82907.1"/>
    </source>
</evidence>
<dbReference type="InterPro" id="IPR005548">
    <property type="entry name" value="Cell_div_FtsQ/DivIB_C"/>
</dbReference>
<evidence type="ECO:0000256" key="5">
    <source>
        <dbReference type="ARBA" id="ARBA00022989"/>
    </source>
</evidence>
<evidence type="ECO:0000256" key="8">
    <source>
        <dbReference type="SAM" id="MobiDB-lite"/>
    </source>
</evidence>
<dbReference type="PANTHER" id="PTHR37820">
    <property type="entry name" value="CELL DIVISION PROTEIN DIVIB"/>
    <property type="match status" value="1"/>
</dbReference>
<evidence type="ECO:0000256" key="3">
    <source>
        <dbReference type="ARBA" id="ARBA00022618"/>
    </source>
</evidence>
<dbReference type="Pfam" id="PF08478">
    <property type="entry name" value="POTRA_1"/>
    <property type="match status" value="1"/>
</dbReference>
<evidence type="ECO:0000259" key="9">
    <source>
        <dbReference type="PROSITE" id="PS51779"/>
    </source>
</evidence>
<keyword evidence="4" id="KW-0812">Transmembrane</keyword>
<keyword evidence="3" id="KW-0132">Cell division</keyword>
<accession>A0A3D8P2Y2</accession>
<dbReference type="PROSITE" id="PS51779">
    <property type="entry name" value="POTRA"/>
    <property type="match status" value="1"/>
</dbReference>
<comment type="subcellular location">
    <subcellularLocation>
        <location evidence="1">Membrane</location>
    </subcellularLocation>
</comment>
<dbReference type="GO" id="GO:0005886">
    <property type="term" value="C:plasma membrane"/>
    <property type="evidence" value="ECO:0007669"/>
    <property type="project" value="TreeGrafter"/>
</dbReference>
<comment type="caution">
    <text evidence="10">The sequence shown here is derived from an EMBL/GenBank/DDBJ whole genome shotgun (WGS) entry which is preliminary data.</text>
</comment>
<evidence type="ECO:0000256" key="6">
    <source>
        <dbReference type="ARBA" id="ARBA00023136"/>
    </source>
</evidence>
<dbReference type="InterPro" id="IPR013685">
    <property type="entry name" value="POTRA_FtsQ_type"/>
</dbReference>
<gene>
    <name evidence="10" type="ORF">DXX99_06810</name>
</gene>
<feature type="domain" description="POTRA" evidence="9">
    <location>
        <begin position="38"/>
        <end position="106"/>
    </location>
</feature>
<organism evidence="10 11">
    <name type="scientific">Ammonifex thiophilus</name>
    <dbReference type="NCBI Taxonomy" id="444093"/>
    <lineage>
        <taxon>Bacteria</taxon>
        <taxon>Bacillati</taxon>
        <taxon>Bacillota</taxon>
        <taxon>Clostridia</taxon>
        <taxon>Thermoanaerobacterales</taxon>
        <taxon>Thermoanaerobacteraceae</taxon>
        <taxon>Ammonifex</taxon>
    </lineage>
</organism>
<dbReference type="OrthoDB" id="1725168at2"/>
<proteinExistence type="predicted"/>
<dbReference type="Proteomes" id="UP000256329">
    <property type="component" value="Unassembled WGS sequence"/>
</dbReference>
<keyword evidence="7" id="KW-0131">Cell cycle</keyword>